<keyword evidence="3" id="KW-1185">Reference proteome</keyword>
<organism evidence="2 3">
    <name type="scientific">Sphingobacterium suaedae</name>
    <dbReference type="NCBI Taxonomy" id="1686402"/>
    <lineage>
        <taxon>Bacteria</taxon>
        <taxon>Pseudomonadati</taxon>
        <taxon>Bacteroidota</taxon>
        <taxon>Sphingobacteriia</taxon>
        <taxon>Sphingobacteriales</taxon>
        <taxon>Sphingobacteriaceae</taxon>
        <taxon>Sphingobacterium</taxon>
    </lineage>
</organism>
<sequence length="269" mass="31404">MPNIHPTSRLLLCLREFWLINRKTIVIIPISLFLFFLIFLLWPGNFMYNALFASEFAHAPDYFLHAMNSGFRPERMMLLASAPFFIVICSNGYLKNLKYKSSYLTRPFTVNDRIFTLWISSIGIAILCFLTIWLLDFLTVQTARAVYYDKTIALLEQTGTLYPKFSYGSFFVALDSRFYFATTAFCICTMPLFHISYFVFKKNSVLLSVILFIVFYIGVFYIYLKLIVSNVVSVPFHPYLTKIIMLMLTGFVLWTFVMAVKEALREREV</sequence>
<name>A0ABW5KH76_9SPHI</name>
<accession>A0ABW5KH76</accession>
<gene>
    <name evidence="2" type="ORF">ACFSR5_11095</name>
</gene>
<feature type="transmembrane region" description="Helical" evidence="1">
    <location>
        <begin position="24"/>
        <end position="42"/>
    </location>
</feature>
<evidence type="ECO:0000313" key="2">
    <source>
        <dbReference type="EMBL" id="MFD2548191.1"/>
    </source>
</evidence>
<dbReference type="EMBL" id="JBHULR010000004">
    <property type="protein sequence ID" value="MFD2548191.1"/>
    <property type="molecule type" value="Genomic_DNA"/>
</dbReference>
<feature type="transmembrane region" description="Helical" evidence="1">
    <location>
        <begin position="239"/>
        <end position="260"/>
    </location>
</feature>
<keyword evidence="1" id="KW-1133">Transmembrane helix</keyword>
<proteinExistence type="predicted"/>
<feature type="transmembrane region" description="Helical" evidence="1">
    <location>
        <begin position="178"/>
        <end position="200"/>
    </location>
</feature>
<comment type="caution">
    <text evidence="2">The sequence shown here is derived from an EMBL/GenBank/DDBJ whole genome shotgun (WGS) entry which is preliminary data.</text>
</comment>
<evidence type="ECO:0000256" key="1">
    <source>
        <dbReference type="SAM" id="Phobius"/>
    </source>
</evidence>
<keyword evidence="1" id="KW-0812">Transmembrane</keyword>
<feature type="transmembrane region" description="Helical" evidence="1">
    <location>
        <begin position="115"/>
        <end position="135"/>
    </location>
</feature>
<keyword evidence="1" id="KW-0472">Membrane</keyword>
<dbReference type="RefSeq" id="WP_380903707.1">
    <property type="nucleotide sequence ID" value="NZ_JBHUEG010000001.1"/>
</dbReference>
<dbReference type="Proteomes" id="UP001597545">
    <property type="component" value="Unassembled WGS sequence"/>
</dbReference>
<reference evidence="3" key="1">
    <citation type="journal article" date="2019" name="Int. J. Syst. Evol. Microbiol.">
        <title>The Global Catalogue of Microorganisms (GCM) 10K type strain sequencing project: providing services to taxonomists for standard genome sequencing and annotation.</title>
        <authorList>
            <consortium name="The Broad Institute Genomics Platform"/>
            <consortium name="The Broad Institute Genome Sequencing Center for Infectious Disease"/>
            <person name="Wu L."/>
            <person name="Ma J."/>
        </authorList>
    </citation>
    <scope>NUCLEOTIDE SEQUENCE [LARGE SCALE GENOMIC DNA]</scope>
    <source>
        <strain evidence="3">KCTC 42662</strain>
    </source>
</reference>
<protein>
    <submittedName>
        <fullName evidence="2">Uncharacterized protein</fullName>
    </submittedName>
</protein>
<evidence type="ECO:0000313" key="3">
    <source>
        <dbReference type="Proteomes" id="UP001597545"/>
    </source>
</evidence>
<feature type="transmembrane region" description="Helical" evidence="1">
    <location>
        <begin position="205"/>
        <end position="224"/>
    </location>
</feature>
<feature type="transmembrane region" description="Helical" evidence="1">
    <location>
        <begin position="76"/>
        <end position="94"/>
    </location>
</feature>